<keyword evidence="1" id="KW-0812">Transmembrane</keyword>
<reference evidence="2 3" key="1">
    <citation type="submission" date="2020-07" db="EMBL/GenBank/DDBJ databases">
        <title>Trichoderma asperellum IC-1 whole genome shotgun sequence.</title>
        <authorList>
            <person name="Kanamasa S."/>
            <person name="Takahashi H."/>
        </authorList>
    </citation>
    <scope>NUCLEOTIDE SEQUENCE [LARGE SCALE GENOMIC DNA]</scope>
    <source>
        <strain evidence="2 3">IC-1</strain>
    </source>
</reference>
<evidence type="ECO:0000256" key="1">
    <source>
        <dbReference type="SAM" id="Phobius"/>
    </source>
</evidence>
<keyword evidence="1" id="KW-1133">Transmembrane helix</keyword>
<gene>
    <name evidence="2" type="ORF">TASIC1_0010010400</name>
</gene>
<organism evidence="2 3">
    <name type="scientific">Trichoderma asperellum</name>
    <name type="common">Filamentous fungus</name>
    <dbReference type="NCBI Taxonomy" id="101201"/>
    <lineage>
        <taxon>Eukaryota</taxon>
        <taxon>Fungi</taxon>
        <taxon>Dikarya</taxon>
        <taxon>Ascomycota</taxon>
        <taxon>Pezizomycotina</taxon>
        <taxon>Sordariomycetes</taxon>
        <taxon>Hypocreomycetidae</taxon>
        <taxon>Hypocreales</taxon>
        <taxon>Hypocreaceae</taxon>
        <taxon>Trichoderma</taxon>
    </lineage>
</organism>
<dbReference type="Proteomes" id="UP000517252">
    <property type="component" value="Unassembled WGS sequence"/>
</dbReference>
<dbReference type="OrthoDB" id="5376804at2759"/>
<dbReference type="AlphaFoldDB" id="A0A6V8R6N0"/>
<dbReference type="PANTHER" id="PTHR35394">
    <property type="entry name" value="DUF3176 DOMAIN-CONTAINING PROTEIN"/>
    <property type="match status" value="1"/>
</dbReference>
<accession>A0A6V8R6N0</accession>
<protein>
    <submittedName>
        <fullName evidence="2">Uncharacterized protein</fullName>
    </submittedName>
</protein>
<evidence type="ECO:0000313" key="3">
    <source>
        <dbReference type="Proteomes" id="UP000517252"/>
    </source>
</evidence>
<feature type="transmembrane region" description="Helical" evidence="1">
    <location>
        <begin position="476"/>
        <end position="498"/>
    </location>
</feature>
<dbReference type="EMBL" id="BLZH01000010">
    <property type="protein sequence ID" value="GFP58293.1"/>
    <property type="molecule type" value="Genomic_DNA"/>
</dbReference>
<comment type="caution">
    <text evidence="2">The sequence shown here is derived from an EMBL/GenBank/DDBJ whole genome shotgun (WGS) entry which is preliminary data.</text>
</comment>
<sequence length="550" mass="60641">MAKANSSFNARSYEPVHVVEVGSVSQKSTTSDYRRYAIYSPSEWLLEFISSTTALGLVIAIAIIFRYMDNKPLSAWNGLISLNATISVLTTAYAIVLMHGVSTFIGQAKWLYIKTKPRRLADFEIFDRASRDIWGSVLLLTTVRWNLATIGAVIMLLRLAFSPFAQQVVLIEQRDIIAPPADTATFGYAHGYSREAVFNSLSNSGVGSTPQDAGMQNAIYQGLYGVKMTEPFNCPGQTLQTAACALDSQHVMRQCNMTTPGGVMVKSHHVDTDSGTTYYMNTSSLLYQPQSGGSYTPKQTFPEITRFGIYRSTVDYNFNMQNINITECSLYITAYQYTDAKANGSDFSFASKREIDFGVKNPWHTAPVNSSISFQRIVTNETTRGDIQIPALEIDFPNLQTLATFLSSPSIVSEFVEGDFVNTNLGVAAALYGDVNLNDRFDGMATAMTNYLRYGPNTQLALGEVIQSEPFVSIRWGYFAVPIATEALAIIFAILSIVSSRRSRGVPLWKSSTLAVLACQHNEQLELLQTSGKGINEIQAEAKKSKVQLQ</sequence>
<feature type="transmembrane region" description="Helical" evidence="1">
    <location>
        <begin position="133"/>
        <end position="157"/>
    </location>
</feature>
<proteinExistence type="predicted"/>
<feature type="transmembrane region" description="Helical" evidence="1">
    <location>
        <begin position="44"/>
        <end position="68"/>
    </location>
</feature>
<name>A0A6V8R6N0_TRIAP</name>
<evidence type="ECO:0000313" key="2">
    <source>
        <dbReference type="EMBL" id="GFP58293.1"/>
    </source>
</evidence>
<feature type="transmembrane region" description="Helical" evidence="1">
    <location>
        <begin position="88"/>
        <end position="112"/>
    </location>
</feature>
<dbReference type="PANTHER" id="PTHR35394:SF5">
    <property type="entry name" value="DUF3176 DOMAIN-CONTAINING PROTEIN"/>
    <property type="match status" value="1"/>
</dbReference>
<dbReference type="Pfam" id="PF11374">
    <property type="entry name" value="DUF3176"/>
    <property type="match status" value="1"/>
</dbReference>
<keyword evidence="1" id="KW-0472">Membrane</keyword>
<dbReference type="InterPro" id="IPR021514">
    <property type="entry name" value="DUF3176"/>
</dbReference>